<sequence length="116" mass="13705">MSHSKKKDTSNHWLYDATWFKERMFNVFGEVVPTEDVSYESVLLEREEIDEGIIAREDLNRLPNPLLTQTFMFVDKNADEWLLMIVIDEHDGKLLLETWMKNGKVILTNQDDKKES</sequence>
<protein>
    <submittedName>
        <fullName evidence="1">Uncharacterized protein</fullName>
    </submittedName>
</protein>
<accession>A0ABP7VHG6</accession>
<evidence type="ECO:0000313" key="1">
    <source>
        <dbReference type="EMBL" id="GAA4067330.1"/>
    </source>
</evidence>
<dbReference type="RefSeq" id="WP_344911306.1">
    <property type="nucleotide sequence ID" value="NZ_BAABDL010000064.1"/>
</dbReference>
<evidence type="ECO:0000313" key="2">
    <source>
        <dbReference type="Proteomes" id="UP001501734"/>
    </source>
</evidence>
<gene>
    <name evidence="1" type="ORF">GCM10022410_11890</name>
</gene>
<comment type="caution">
    <text evidence="1">The sequence shown here is derived from an EMBL/GenBank/DDBJ whole genome shotgun (WGS) entry which is preliminary data.</text>
</comment>
<dbReference type="EMBL" id="BAABDL010000064">
    <property type="protein sequence ID" value="GAA4067330.1"/>
    <property type="molecule type" value="Genomic_DNA"/>
</dbReference>
<name>A0ABP7VHG6_9BACI</name>
<organism evidence="1 2">
    <name type="scientific">Amphibacillus indicireducens</name>
    <dbReference type="NCBI Taxonomy" id="1076330"/>
    <lineage>
        <taxon>Bacteria</taxon>
        <taxon>Bacillati</taxon>
        <taxon>Bacillota</taxon>
        <taxon>Bacilli</taxon>
        <taxon>Bacillales</taxon>
        <taxon>Bacillaceae</taxon>
        <taxon>Amphibacillus</taxon>
    </lineage>
</organism>
<proteinExistence type="predicted"/>
<reference evidence="2" key="1">
    <citation type="journal article" date="2019" name="Int. J. Syst. Evol. Microbiol.">
        <title>The Global Catalogue of Microorganisms (GCM) 10K type strain sequencing project: providing services to taxonomists for standard genome sequencing and annotation.</title>
        <authorList>
            <consortium name="The Broad Institute Genomics Platform"/>
            <consortium name="The Broad Institute Genome Sequencing Center for Infectious Disease"/>
            <person name="Wu L."/>
            <person name="Ma J."/>
        </authorList>
    </citation>
    <scope>NUCLEOTIDE SEQUENCE [LARGE SCALE GENOMIC DNA]</scope>
    <source>
        <strain evidence="2">JCM 17250</strain>
    </source>
</reference>
<keyword evidence="2" id="KW-1185">Reference proteome</keyword>
<dbReference type="Proteomes" id="UP001501734">
    <property type="component" value="Unassembled WGS sequence"/>
</dbReference>